<keyword evidence="1" id="KW-0812">Transmembrane</keyword>
<feature type="transmembrane region" description="Helical" evidence="1">
    <location>
        <begin position="76"/>
        <end position="95"/>
    </location>
</feature>
<feature type="transmembrane region" description="Helical" evidence="1">
    <location>
        <begin position="101"/>
        <end position="120"/>
    </location>
</feature>
<dbReference type="EMBL" id="CADIJX010000018">
    <property type="protein sequence ID" value="CAB3713714.1"/>
    <property type="molecule type" value="Genomic_DNA"/>
</dbReference>
<dbReference type="AlphaFoldDB" id="A0A6S7A536"/>
<reference evidence="2 3" key="1">
    <citation type="submission" date="2020-04" db="EMBL/GenBank/DDBJ databases">
        <authorList>
            <person name="De Canck E."/>
        </authorList>
    </citation>
    <scope>NUCLEOTIDE SEQUENCE [LARGE SCALE GENOMIC DNA]</scope>
    <source>
        <strain evidence="2 3">LMG 3431</strain>
    </source>
</reference>
<protein>
    <submittedName>
        <fullName evidence="2">Uncharacterized protein</fullName>
    </submittedName>
</protein>
<accession>A0A6S7A536</accession>
<feature type="transmembrane region" description="Helical" evidence="1">
    <location>
        <begin position="38"/>
        <end position="64"/>
    </location>
</feature>
<feature type="transmembrane region" description="Helical" evidence="1">
    <location>
        <begin position="12"/>
        <end position="32"/>
    </location>
</feature>
<evidence type="ECO:0000256" key="1">
    <source>
        <dbReference type="SAM" id="Phobius"/>
    </source>
</evidence>
<gene>
    <name evidence="2" type="ORF">LMG3431_06163</name>
</gene>
<evidence type="ECO:0000313" key="2">
    <source>
        <dbReference type="EMBL" id="CAB3713714.1"/>
    </source>
</evidence>
<sequence length="136" mass="14690">MNLRAVTLTRLIAVRLLWYVGIGAIAIMALALHTQFSVVVLLSAIAIYLPLSMLFLPLMAWLCLSRASRSPVKGLAPAWLAWLAGALGIALLASYHVLADLDLAECGFLLVLVAGDLWLVRREAALFLNRVPARAG</sequence>
<keyword evidence="1" id="KW-0472">Membrane</keyword>
<keyword evidence="3" id="KW-1185">Reference proteome</keyword>
<dbReference type="Proteomes" id="UP000494108">
    <property type="component" value="Unassembled WGS sequence"/>
</dbReference>
<proteinExistence type="predicted"/>
<keyword evidence="1" id="KW-1133">Transmembrane helix</keyword>
<name>A0A6S7A536_9BURK</name>
<evidence type="ECO:0000313" key="3">
    <source>
        <dbReference type="Proteomes" id="UP000494108"/>
    </source>
</evidence>
<organism evidence="2 3">
    <name type="scientific">Achromobacter pestifer</name>
    <dbReference type="NCBI Taxonomy" id="1353889"/>
    <lineage>
        <taxon>Bacteria</taxon>
        <taxon>Pseudomonadati</taxon>
        <taxon>Pseudomonadota</taxon>
        <taxon>Betaproteobacteria</taxon>
        <taxon>Burkholderiales</taxon>
        <taxon>Alcaligenaceae</taxon>
        <taxon>Achromobacter</taxon>
    </lineage>
</organism>